<evidence type="ECO:0000313" key="8">
    <source>
        <dbReference type="Proteomes" id="UP000569951"/>
    </source>
</evidence>
<dbReference type="InterPro" id="IPR011166">
    <property type="entry name" value="Beta-eliminating_lyase"/>
</dbReference>
<proteinExistence type="inferred from homology"/>
<dbReference type="Gene3D" id="3.90.1150.10">
    <property type="entry name" value="Aspartate Aminotransferase, domain 1"/>
    <property type="match status" value="1"/>
</dbReference>
<evidence type="ECO:0000256" key="3">
    <source>
        <dbReference type="ARBA" id="ARBA00022898"/>
    </source>
</evidence>
<evidence type="ECO:0000259" key="6">
    <source>
        <dbReference type="Pfam" id="PF01212"/>
    </source>
</evidence>
<dbReference type="Proteomes" id="UP000569951">
    <property type="component" value="Unassembled WGS sequence"/>
</dbReference>
<evidence type="ECO:0000256" key="4">
    <source>
        <dbReference type="ARBA" id="ARBA00023239"/>
    </source>
</evidence>
<evidence type="ECO:0000256" key="2">
    <source>
        <dbReference type="ARBA" id="ARBA00009721"/>
    </source>
</evidence>
<gene>
    <name evidence="7" type="ORF">HNR42_002227</name>
</gene>
<dbReference type="PANTHER" id="PTHR32325:SF4">
    <property type="entry name" value="TRYPTOPHANASE"/>
    <property type="match status" value="1"/>
</dbReference>
<name>A0A841I466_9DEIO</name>
<dbReference type="InterPro" id="IPR001597">
    <property type="entry name" value="ArAA_b-elim_lyase/Thr_aldolase"/>
</dbReference>
<dbReference type="SUPFAM" id="SSF53383">
    <property type="entry name" value="PLP-dependent transferases"/>
    <property type="match status" value="1"/>
</dbReference>
<dbReference type="PIRSF" id="PIRSF001386">
    <property type="entry name" value="Trpase"/>
    <property type="match status" value="1"/>
</dbReference>
<reference evidence="7 8" key="1">
    <citation type="submission" date="2020-08" db="EMBL/GenBank/DDBJ databases">
        <title>Genomic Encyclopedia of Type Strains, Phase IV (KMG-IV): sequencing the most valuable type-strain genomes for metagenomic binning, comparative biology and taxonomic classification.</title>
        <authorList>
            <person name="Goeker M."/>
        </authorList>
    </citation>
    <scope>NUCLEOTIDE SEQUENCE [LARGE SCALE GENOMIC DNA]</scope>
    <source>
        <strain evidence="7 8">DSM 21458</strain>
    </source>
</reference>
<accession>A0A841I466</accession>
<comment type="caution">
    <text evidence="7">The sequence shown here is derived from an EMBL/GenBank/DDBJ whole genome shotgun (WGS) entry which is preliminary data.</text>
</comment>
<sequence>MNTPFEPYRIKMVEPIRTTTRHERQQALQQVHYNLFRLPAELVMIDLLTDSGTGAMSAEQWAALMRGDESYAGSASWQRLEATARHITGMPYILPAHQGRAAEKVLCQALLQPGQVVLSNTLFDTTRAHIEASGASGVDLPCLEAADPALEAPFKGNMDLSALEEQLRTLGDRVGLVIVTVTNNSGGGQPVSLDNLRAVAEIARQYRVPFFIDACRFAENAYFIQRRAPGQSGRSVADIAREMFDLADGFTFSAKKDGLVNIGGLLGLRDPELMERACAALILNEGFTSYGGLAGRDLEAMSVGLREVLDPDYLRYRIESTGFLAERLHAAGVPVLRPSGGHAVYIDARAFLPHLPPGHFPGQSLAAELYLEGGVRSCEIGTVMFGEHARWDLVRLALPRRVYTVSHLLYVAETVAEVYARRSSLRGYRITEAPQMLRHFSAHFEPIERVAAVRPA</sequence>
<evidence type="ECO:0000256" key="5">
    <source>
        <dbReference type="PIRSR" id="PIRSR611166-50"/>
    </source>
</evidence>
<protein>
    <submittedName>
        <fullName evidence="7">Tryptophanase</fullName>
        <ecNumber evidence="7">4.1.99.1</ecNumber>
    </submittedName>
</protein>
<dbReference type="InterPro" id="IPR015424">
    <property type="entry name" value="PyrdxlP-dep_Trfase"/>
</dbReference>
<feature type="domain" description="Aromatic amino acid beta-eliminating lyase/threonine aldolase" evidence="6">
    <location>
        <begin position="46"/>
        <end position="413"/>
    </location>
</feature>
<dbReference type="AlphaFoldDB" id="A0A841I466"/>
<dbReference type="Gene3D" id="3.40.640.10">
    <property type="entry name" value="Type I PLP-dependent aspartate aminotransferase-like (Major domain)"/>
    <property type="match status" value="1"/>
</dbReference>
<dbReference type="InterPro" id="IPR015421">
    <property type="entry name" value="PyrdxlP-dep_Trfase_major"/>
</dbReference>
<dbReference type="Pfam" id="PF01212">
    <property type="entry name" value="Beta_elim_lyase"/>
    <property type="match status" value="1"/>
</dbReference>
<keyword evidence="3 5" id="KW-0663">Pyridoxal phosphate</keyword>
<dbReference type="EMBL" id="JACHHG010000007">
    <property type="protein sequence ID" value="MBB6098792.1"/>
    <property type="molecule type" value="Genomic_DNA"/>
</dbReference>
<dbReference type="PANTHER" id="PTHR32325">
    <property type="entry name" value="BETA-ELIMINATING LYASE-LIKE PROTEIN-RELATED"/>
    <property type="match status" value="1"/>
</dbReference>
<dbReference type="RefSeq" id="WP_183987544.1">
    <property type="nucleotide sequence ID" value="NZ_JACHHG010000007.1"/>
</dbReference>
<organism evidence="7 8">
    <name type="scientific">Deinobacterium chartae</name>
    <dbReference type="NCBI Taxonomy" id="521158"/>
    <lineage>
        <taxon>Bacteria</taxon>
        <taxon>Thermotogati</taxon>
        <taxon>Deinococcota</taxon>
        <taxon>Deinococci</taxon>
        <taxon>Deinococcales</taxon>
        <taxon>Deinococcaceae</taxon>
        <taxon>Deinobacterium</taxon>
    </lineage>
</organism>
<comment type="similarity">
    <text evidence="2">Belongs to the beta-eliminating lyase family.</text>
</comment>
<feature type="modified residue" description="N6-(pyridoxal phosphate)lysine" evidence="5">
    <location>
        <position position="256"/>
    </location>
</feature>
<evidence type="ECO:0000313" key="7">
    <source>
        <dbReference type="EMBL" id="MBB6098792.1"/>
    </source>
</evidence>
<keyword evidence="4 7" id="KW-0456">Lyase</keyword>
<comment type="cofactor">
    <cofactor evidence="1 5">
        <name>pyridoxal 5'-phosphate</name>
        <dbReference type="ChEBI" id="CHEBI:597326"/>
    </cofactor>
</comment>
<keyword evidence="8" id="KW-1185">Reference proteome</keyword>
<evidence type="ECO:0000256" key="1">
    <source>
        <dbReference type="ARBA" id="ARBA00001933"/>
    </source>
</evidence>
<dbReference type="InterPro" id="IPR015422">
    <property type="entry name" value="PyrdxlP-dep_Trfase_small"/>
</dbReference>
<dbReference type="GO" id="GO:0009034">
    <property type="term" value="F:tryptophanase activity"/>
    <property type="evidence" value="ECO:0007669"/>
    <property type="project" value="UniProtKB-EC"/>
</dbReference>
<dbReference type="NCBIfam" id="NF009709">
    <property type="entry name" value="PRK13238.1"/>
    <property type="match status" value="1"/>
</dbReference>
<dbReference type="EC" id="4.1.99.1" evidence="7"/>